<protein>
    <submittedName>
        <fullName evidence="4">Uncharacterized protein</fullName>
    </submittedName>
</protein>
<dbReference type="EMBL" id="LN899821">
    <property type="protein sequence ID" value="CUV20586.1"/>
    <property type="molecule type" value="Genomic_DNA"/>
</dbReference>
<reference evidence="4" key="1">
    <citation type="submission" date="2015-10" db="EMBL/GenBank/DDBJ databases">
        <authorList>
            <person name="Gilbert D.G."/>
        </authorList>
    </citation>
    <scope>NUCLEOTIDE SEQUENCE</scope>
    <source>
        <strain evidence="4">Phyl III-seqv23</strain>
    </source>
</reference>
<evidence type="ECO:0000256" key="1">
    <source>
        <dbReference type="SAM" id="MobiDB-lite"/>
    </source>
</evidence>
<name>A0A0S4V6E3_RALSL</name>
<evidence type="ECO:0000256" key="2">
    <source>
        <dbReference type="SAM" id="SignalP"/>
    </source>
</evidence>
<feature type="region of interest" description="Disordered" evidence="1">
    <location>
        <begin position="28"/>
        <end position="48"/>
    </location>
</feature>
<sequence>MVCRSVVSSTASVALVPVGAAEAALGSSLPPQAVSDSDNQAASGNAADDNGRTCMDFSLNVFVCADGKARGHDRLRNARERRTGPGLSANEYRKAA</sequence>
<evidence type="ECO:0000313" key="4">
    <source>
        <dbReference type="EMBL" id="CUV29505.1"/>
    </source>
</evidence>
<accession>A0A0S4V6E3</accession>
<feature type="signal peptide" evidence="2">
    <location>
        <begin position="1"/>
        <end position="23"/>
    </location>
</feature>
<dbReference type="AlphaFoldDB" id="A0A0S4V6E3"/>
<evidence type="ECO:0000313" key="3">
    <source>
        <dbReference type="EMBL" id="CUV20586.1"/>
    </source>
</evidence>
<proteinExistence type="predicted"/>
<dbReference type="EMBL" id="LN899824">
    <property type="protein sequence ID" value="CUV29505.1"/>
    <property type="molecule type" value="Genomic_DNA"/>
</dbReference>
<gene>
    <name evidence="3" type="ORF">PSS4_v1_1580004</name>
    <name evidence="4" type="ORF">RUN1985_v1_430011</name>
</gene>
<feature type="compositionally biased region" description="Basic and acidic residues" evidence="1">
    <location>
        <begin position="72"/>
        <end position="83"/>
    </location>
</feature>
<feature type="region of interest" description="Disordered" evidence="1">
    <location>
        <begin position="72"/>
        <end position="96"/>
    </location>
</feature>
<keyword evidence="2" id="KW-0732">Signal</keyword>
<feature type="chain" id="PRO_5013467283" evidence="2">
    <location>
        <begin position="24"/>
        <end position="96"/>
    </location>
</feature>
<organism evidence="4">
    <name type="scientific">Ralstonia solanacearum</name>
    <name type="common">Pseudomonas solanacearum</name>
    <dbReference type="NCBI Taxonomy" id="305"/>
    <lineage>
        <taxon>Bacteria</taxon>
        <taxon>Pseudomonadati</taxon>
        <taxon>Pseudomonadota</taxon>
        <taxon>Betaproteobacteria</taxon>
        <taxon>Burkholderiales</taxon>
        <taxon>Burkholderiaceae</taxon>
        <taxon>Ralstonia</taxon>
        <taxon>Ralstonia solanacearum species complex</taxon>
    </lineage>
</organism>
<feature type="compositionally biased region" description="Polar residues" evidence="1">
    <location>
        <begin position="34"/>
        <end position="43"/>
    </location>
</feature>